<evidence type="ECO:0000313" key="21">
    <source>
        <dbReference type="Proteomes" id="UP000222818"/>
    </source>
</evidence>
<evidence type="ECO:0000256" key="9">
    <source>
        <dbReference type="ARBA" id="ARBA00022430"/>
    </source>
</evidence>
<keyword evidence="10" id="KW-0028">Amino-acid biosynthesis</keyword>
<dbReference type="PANTHER" id="PTHR42979">
    <property type="entry name" value="3-ISOPROPYLMALATE DEHYDROGENASE"/>
    <property type="match status" value="1"/>
</dbReference>
<comment type="cofactor">
    <cofactor evidence="3">
        <name>Mg(2+)</name>
        <dbReference type="ChEBI" id="CHEBI:18420"/>
    </cofactor>
</comment>
<dbReference type="GO" id="GO:0000287">
    <property type="term" value="F:magnesium ion binding"/>
    <property type="evidence" value="ECO:0007669"/>
    <property type="project" value="InterPro"/>
</dbReference>
<evidence type="ECO:0000256" key="10">
    <source>
        <dbReference type="ARBA" id="ARBA00022605"/>
    </source>
</evidence>
<evidence type="ECO:0000256" key="3">
    <source>
        <dbReference type="ARBA" id="ARBA00001946"/>
    </source>
</evidence>
<comment type="catalytic activity">
    <reaction evidence="1">
        <text>(2R,3S)-3-isopropylmalate + NAD(+) = 4-methyl-2-oxopentanoate + CO2 + NADH</text>
        <dbReference type="Rhea" id="RHEA:32271"/>
        <dbReference type="ChEBI" id="CHEBI:16526"/>
        <dbReference type="ChEBI" id="CHEBI:17865"/>
        <dbReference type="ChEBI" id="CHEBI:35121"/>
        <dbReference type="ChEBI" id="CHEBI:57540"/>
        <dbReference type="ChEBI" id="CHEBI:57945"/>
        <dbReference type="EC" id="1.1.1.85"/>
    </reaction>
</comment>
<protein>
    <recommendedName>
        <fullName evidence="8">3-isopropylmalate dehydrogenase</fullName>
        <ecNumber evidence="7">1.1.1.85</ecNumber>
    </recommendedName>
    <alternativeName>
        <fullName evidence="18">3-IPM-DH</fullName>
    </alternativeName>
    <alternativeName>
        <fullName evidence="17">Beta-IPM dehydrogenase</fullName>
    </alternativeName>
</protein>
<evidence type="ECO:0000256" key="11">
    <source>
        <dbReference type="ARBA" id="ARBA00022723"/>
    </source>
</evidence>
<evidence type="ECO:0000256" key="13">
    <source>
        <dbReference type="ARBA" id="ARBA00023002"/>
    </source>
</evidence>
<dbReference type="UniPathway" id="UPA00048">
    <property type="reaction ID" value="UER00072"/>
</dbReference>
<sequence>MNALTIRQITIKESLIGRTAFESTGSFLPVSTVNMVKASDAVLLGSVGANRTTDITYYPGPETALLKLRKLMSSSINLRPIKHYDSINTSFPNDNLKGTDILVLRELTSGIYFGKPKIVRKTYAQTKATSLEGVDTMKYSESEVRSIAHVAFKSARNRKKKILSVDKANVLESSKVWRSMVLEVSKSYNDVRLWNNYIDSAVIEILANPREFDVVLSGNLFGDILSDQLSIVSGSLGMLPSASLGFNGKGLYEPVHGSAPSLTHKNLANPIAAILSLAMLLRYSFHLNKQASMIDNAVVSVLKRNYKTSDISNGKRYVSTSEMGDLIASLIRTI</sequence>
<evidence type="ECO:0000256" key="1">
    <source>
        <dbReference type="ARBA" id="ARBA00000624"/>
    </source>
</evidence>
<keyword evidence="9" id="KW-0432">Leucine biosynthesis</keyword>
<evidence type="ECO:0000313" key="20">
    <source>
        <dbReference type="EMBL" id="PHN16359.1"/>
    </source>
</evidence>
<comment type="caution">
    <text evidence="20">The sequence shown here is derived from an EMBL/GenBank/DDBJ whole genome shotgun (WGS) entry which is preliminary data.</text>
</comment>
<dbReference type="GO" id="GO:0003862">
    <property type="term" value="F:3-isopropylmalate dehydrogenase activity"/>
    <property type="evidence" value="ECO:0007669"/>
    <property type="project" value="UniProtKB-EC"/>
</dbReference>
<keyword evidence="12" id="KW-0460">Magnesium</keyword>
<keyword evidence="13 20" id="KW-0560">Oxidoreductase</keyword>
<evidence type="ECO:0000256" key="6">
    <source>
        <dbReference type="ARBA" id="ARBA00011738"/>
    </source>
</evidence>
<evidence type="ECO:0000256" key="12">
    <source>
        <dbReference type="ARBA" id="ARBA00022842"/>
    </source>
</evidence>
<evidence type="ECO:0000256" key="4">
    <source>
        <dbReference type="ARBA" id="ARBA00004762"/>
    </source>
</evidence>
<dbReference type="FunFam" id="3.40.718.10:FF:000006">
    <property type="entry name" value="3-isopropylmalate dehydrogenase"/>
    <property type="match status" value="1"/>
</dbReference>
<evidence type="ECO:0000256" key="16">
    <source>
        <dbReference type="ARBA" id="ARBA00023304"/>
    </source>
</evidence>
<evidence type="ECO:0000256" key="5">
    <source>
        <dbReference type="ARBA" id="ARBA00008319"/>
    </source>
</evidence>
<name>A0A2G0V7B4_9PROT</name>
<accession>A0A2G0V7B4</accession>
<dbReference type="Gene3D" id="3.40.718.10">
    <property type="entry name" value="Isopropylmalate Dehydrogenase"/>
    <property type="match status" value="1"/>
</dbReference>
<keyword evidence="11" id="KW-0479">Metal-binding</keyword>
<dbReference type="GO" id="GO:0005829">
    <property type="term" value="C:cytosol"/>
    <property type="evidence" value="ECO:0007669"/>
    <property type="project" value="TreeGrafter"/>
</dbReference>
<dbReference type="Proteomes" id="UP000222818">
    <property type="component" value="Unassembled WGS sequence"/>
</dbReference>
<dbReference type="GO" id="GO:0051287">
    <property type="term" value="F:NAD binding"/>
    <property type="evidence" value="ECO:0007669"/>
    <property type="project" value="InterPro"/>
</dbReference>
<comment type="pathway">
    <text evidence="4">Amino-acid biosynthesis; L-leucine biosynthesis; L-leucine from 3-methyl-2-oxobutanoate: step 3/4.</text>
</comment>
<evidence type="ECO:0000259" key="19">
    <source>
        <dbReference type="SMART" id="SM01329"/>
    </source>
</evidence>
<keyword evidence="14" id="KW-0520">NAD</keyword>
<dbReference type="InterPro" id="IPR004429">
    <property type="entry name" value="Isopropylmalate_DH"/>
</dbReference>
<feature type="domain" description="Isopropylmalate dehydrogenase-like" evidence="19">
    <location>
        <begin position="1"/>
        <end position="327"/>
    </location>
</feature>
<dbReference type="InterPro" id="IPR024084">
    <property type="entry name" value="IsoPropMal-DH-like_dom"/>
</dbReference>
<comment type="subunit">
    <text evidence="6">Homodimer.</text>
</comment>
<evidence type="ECO:0000256" key="7">
    <source>
        <dbReference type="ARBA" id="ARBA00013101"/>
    </source>
</evidence>
<dbReference type="EC" id="1.1.1.85" evidence="7"/>
<evidence type="ECO:0000256" key="2">
    <source>
        <dbReference type="ARBA" id="ARBA00001936"/>
    </source>
</evidence>
<comment type="cofactor">
    <cofactor evidence="2">
        <name>Mn(2+)</name>
        <dbReference type="ChEBI" id="CHEBI:29035"/>
    </cofactor>
</comment>
<dbReference type="SUPFAM" id="SSF53659">
    <property type="entry name" value="Isocitrate/Isopropylmalate dehydrogenase-like"/>
    <property type="match status" value="1"/>
</dbReference>
<evidence type="ECO:0000256" key="17">
    <source>
        <dbReference type="ARBA" id="ARBA00030010"/>
    </source>
</evidence>
<organism evidence="20 21">
    <name type="scientific">Candidatus Tremblayella phenacoccinincola</name>
    <dbReference type="NCBI Taxonomy" id="1010676"/>
    <lineage>
        <taxon>Bacteria</taxon>
        <taxon>Pseudomonadati</taxon>
        <taxon>Pseudomonadota</taxon>
        <taxon>Betaproteobacteria</taxon>
        <taxon>Candidatus Tremblayella</taxon>
    </lineage>
</organism>
<proteinExistence type="inferred from homology"/>
<keyword evidence="15" id="KW-0464">Manganese</keyword>
<evidence type="ECO:0000256" key="15">
    <source>
        <dbReference type="ARBA" id="ARBA00023211"/>
    </source>
</evidence>
<keyword evidence="21" id="KW-1185">Reference proteome</keyword>
<evidence type="ECO:0000256" key="14">
    <source>
        <dbReference type="ARBA" id="ARBA00023027"/>
    </source>
</evidence>
<gene>
    <name evidence="20" type="primary">leuB</name>
    <name evidence="20" type="ORF">TPPER_00004</name>
</gene>
<dbReference type="AlphaFoldDB" id="A0A2G0V7B4"/>
<dbReference type="GO" id="GO:0009098">
    <property type="term" value="P:L-leucine biosynthetic process"/>
    <property type="evidence" value="ECO:0007669"/>
    <property type="project" value="UniProtKB-UniPathway"/>
</dbReference>
<dbReference type="InterPro" id="IPR019818">
    <property type="entry name" value="IsoCit/isopropylmalate_DH_CS"/>
</dbReference>
<dbReference type="EMBL" id="MKGN01000001">
    <property type="protein sequence ID" value="PHN16359.1"/>
    <property type="molecule type" value="Genomic_DNA"/>
</dbReference>
<evidence type="ECO:0000256" key="18">
    <source>
        <dbReference type="ARBA" id="ARBA00033138"/>
    </source>
</evidence>
<reference evidence="20 21" key="1">
    <citation type="journal article" date="2017" name="ISME J.">
        <title>Tremblaya phenacola PPER: an evolutionary beta-gammaproteobacterium collage.</title>
        <authorList>
            <person name="Gil R."/>
            <person name="Vargas-Chavez C."/>
            <person name="Lopez-Madrigal S."/>
            <person name="Santos-Garcia D."/>
            <person name="Latorre A."/>
            <person name="Moya A."/>
        </authorList>
    </citation>
    <scope>NUCLEOTIDE SEQUENCE [LARGE SCALE GENOMIC DNA]</scope>
    <source>
        <strain evidence="20 21">PPER</strain>
    </source>
</reference>
<dbReference type="SMART" id="SM01329">
    <property type="entry name" value="Iso_dh"/>
    <property type="match status" value="1"/>
</dbReference>
<dbReference type="PANTHER" id="PTHR42979:SF1">
    <property type="entry name" value="3-ISOPROPYLMALATE DEHYDROGENASE"/>
    <property type="match status" value="1"/>
</dbReference>
<comment type="similarity">
    <text evidence="5">Belongs to the isocitrate and isopropylmalate dehydrogenases family. LeuB type 1 subfamily.</text>
</comment>
<keyword evidence="16" id="KW-0100">Branched-chain amino acid biosynthesis</keyword>
<dbReference type="PROSITE" id="PS00470">
    <property type="entry name" value="IDH_IMDH"/>
    <property type="match status" value="1"/>
</dbReference>
<evidence type="ECO:0000256" key="8">
    <source>
        <dbReference type="ARBA" id="ARBA00019276"/>
    </source>
</evidence>
<dbReference type="Pfam" id="PF00180">
    <property type="entry name" value="Iso_dh"/>
    <property type="match status" value="1"/>
</dbReference>